<evidence type="ECO:0000313" key="2">
    <source>
        <dbReference type="Proteomes" id="UP001148662"/>
    </source>
</evidence>
<dbReference type="Proteomes" id="UP001148662">
    <property type="component" value="Unassembled WGS sequence"/>
</dbReference>
<comment type="caution">
    <text evidence="1">The sequence shown here is derived from an EMBL/GenBank/DDBJ whole genome shotgun (WGS) entry which is preliminary data.</text>
</comment>
<proteinExistence type="predicted"/>
<name>A0ACC1T6E6_9APHY</name>
<keyword evidence="2" id="KW-1185">Reference proteome</keyword>
<reference evidence="1" key="1">
    <citation type="submission" date="2022-07" db="EMBL/GenBank/DDBJ databases">
        <title>Genome Sequence of Phlebia brevispora.</title>
        <authorList>
            <person name="Buettner E."/>
        </authorList>
    </citation>
    <scope>NUCLEOTIDE SEQUENCE</scope>
    <source>
        <strain evidence="1">MPL23</strain>
    </source>
</reference>
<protein>
    <submittedName>
        <fullName evidence="1">Uncharacterized protein</fullName>
    </submittedName>
</protein>
<organism evidence="1 2">
    <name type="scientific">Phlebia brevispora</name>
    <dbReference type="NCBI Taxonomy" id="194682"/>
    <lineage>
        <taxon>Eukaryota</taxon>
        <taxon>Fungi</taxon>
        <taxon>Dikarya</taxon>
        <taxon>Basidiomycota</taxon>
        <taxon>Agaricomycotina</taxon>
        <taxon>Agaricomycetes</taxon>
        <taxon>Polyporales</taxon>
        <taxon>Meruliaceae</taxon>
        <taxon>Phlebia</taxon>
    </lineage>
</organism>
<accession>A0ACC1T6E6</accession>
<sequence length="348" mass="38082">MLSTKNSSSISALAAYEHAITLEYEYKFLVQHKGAVGTWLFIANRYMLLASIAAEILPYGAHVSRFYMLWASNDVTYAPQVQRRTLLDVLSEHHLQYAAYRLDPFLCFTSLITVGVDLYNSSEAAFGHVDDAISLSILLYRLAAVRKVEAMRAIRLTYQVVIITGALTAIASDIIPIVATWLTTYRQVRQAASVGVSAGFGKTLIQQGTLYFVILAAVNLVTLVVFFIPSTSAKLSSPFDVFLPLLPNLVISRFIINLRQLDSQALGSTSHFSRFSMPNFRVASLPRFLGSLGGAVADGDEDVHDEEQDNGTTSPEASLNALQNQETNEGMSGIIPADSDSGEIEVRS</sequence>
<gene>
    <name evidence="1" type="ORF">NM688_g3273</name>
</gene>
<dbReference type="EMBL" id="JANHOG010000463">
    <property type="protein sequence ID" value="KAJ3554115.1"/>
    <property type="molecule type" value="Genomic_DNA"/>
</dbReference>
<evidence type="ECO:0000313" key="1">
    <source>
        <dbReference type="EMBL" id="KAJ3554115.1"/>
    </source>
</evidence>